<dbReference type="RefSeq" id="WP_007634636.1">
    <property type="nucleotide sequence ID" value="NC_020514.1"/>
</dbReference>
<evidence type="ECO:0000256" key="5">
    <source>
        <dbReference type="ARBA" id="ARBA00023004"/>
    </source>
</evidence>
<dbReference type="GO" id="GO:0006744">
    <property type="term" value="P:ubiquinone biosynthetic process"/>
    <property type="evidence" value="ECO:0007669"/>
    <property type="project" value="UniProtKB-KW"/>
</dbReference>
<evidence type="ECO:0000313" key="9">
    <source>
        <dbReference type="EMBL" id="AGH43372.1"/>
    </source>
</evidence>
<dbReference type="EMBL" id="CP003837">
    <property type="protein sequence ID" value="AGH43372.1"/>
    <property type="molecule type" value="Genomic_DNA"/>
</dbReference>
<keyword evidence="2" id="KW-0831">Ubiquinone biosynthesis</keyword>
<dbReference type="Proteomes" id="UP000011864">
    <property type="component" value="Chromosome"/>
</dbReference>
<dbReference type="PANTHER" id="PTHR11237:SF4">
    <property type="entry name" value="5-DEMETHOXYUBIQUINONE HYDROXYLASE, MITOCHONDRIAL"/>
    <property type="match status" value="1"/>
</dbReference>
<dbReference type="SUPFAM" id="SSF47240">
    <property type="entry name" value="Ferritin-like"/>
    <property type="match status" value="1"/>
</dbReference>
<evidence type="ECO:0000256" key="4">
    <source>
        <dbReference type="ARBA" id="ARBA00023002"/>
    </source>
</evidence>
<dbReference type="GO" id="GO:0008682">
    <property type="term" value="F:3-demethoxyubiquinol 3-hydroxylase activity"/>
    <property type="evidence" value="ECO:0007669"/>
    <property type="project" value="TreeGrafter"/>
</dbReference>
<dbReference type="KEGG" id="gps:C427_1263"/>
<dbReference type="InterPro" id="IPR011566">
    <property type="entry name" value="Ubq_synth_Coq7"/>
</dbReference>
<dbReference type="OrthoDB" id="7559360at2"/>
<sequence length="186" mass="21326">MHKLNVFNTTRYASSIRAELRASHAGETGAVWIYRGILLVNRFKRDSDIQTFAKHHLATEKEHLLQFENLIHRFRGSALLFFWMFAGFMMGALSMLLGKNWVYYTIYKVESFVDVHYRQQINALSKLEFCDKVDILKMMQACNVDEQAHRDEALSAINGEPNLAMRVWGNLVGTGSHCAVVVAKLL</sequence>
<dbReference type="CDD" id="cd01042">
    <property type="entry name" value="DMQH"/>
    <property type="match status" value="1"/>
</dbReference>
<keyword evidence="7 8" id="KW-0472">Membrane</keyword>
<reference evidence="9 10" key="1">
    <citation type="journal article" date="2013" name="Genome Announc.">
        <title>Complete Genome Sequence of Glaciecola psychrophila Strain 170T.</title>
        <authorList>
            <person name="Yin J."/>
            <person name="Chen J."/>
            <person name="Liu G."/>
            <person name="Yu Y."/>
            <person name="Song L."/>
            <person name="Wang X."/>
            <person name="Qu X."/>
        </authorList>
    </citation>
    <scope>NUCLEOTIDE SEQUENCE [LARGE SCALE GENOMIC DNA]</scope>
    <source>
        <strain evidence="9 10">170</strain>
    </source>
</reference>
<dbReference type="Pfam" id="PF03232">
    <property type="entry name" value="COQ7"/>
    <property type="match status" value="1"/>
</dbReference>
<evidence type="ECO:0008006" key="11">
    <source>
        <dbReference type="Google" id="ProtNLM"/>
    </source>
</evidence>
<dbReference type="STRING" id="1129794.C427_1263"/>
<dbReference type="GO" id="GO:0046872">
    <property type="term" value="F:metal ion binding"/>
    <property type="evidence" value="ECO:0007669"/>
    <property type="project" value="UniProtKB-KW"/>
</dbReference>
<dbReference type="PATRIC" id="fig|1129794.4.peg.1255"/>
<evidence type="ECO:0000256" key="1">
    <source>
        <dbReference type="ARBA" id="ARBA00004749"/>
    </source>
</evidence>
<keyword evidence="4" id="KW-0560">Oxidoreductase</keyword>
<evidence type="ECO:0000256" key="7">
    <source>
        <dbReference type="ARBA" id="ARBA00023136"/>
    </source>
</evidence>
<keyword evidence="10" id="KW-1185">Reference proteome</keyword>
<evidence type="ECO:0000313" key="10">
    <source>
        <dbReference type="Proteomes" id="UP000011864"/>
    </source>
</evidence>
<keyword evidence="8" id="KW-0812">Transmembrane</keyword>
<gene>
    <name evidence="9" type="ORF">C427_1263</name>
</gene>
<feature type="transmembrane region" description="Helical" evidence="8">
    <location>
        <begin position="78"/>
        <end position="98"/>
    </location>
</feature>
<name>K6YSY6_9ALTE</name>
<evidence type="ECO:0000256" key="8">
    <source>
        <dbReference type="SAM" id="Phobius"/>
    </source>
</evidence>
<evidence type="ECO:0000256" key="2">
    <source>
        <dbReference type="ARBA" id="ARBA00022688"/>
    </source>
</evidence>
<evidence type="ECO:0000256" key="6">
    <source>
        <dbReference type="ARBA" id="ARBA00023033"/>
    </source>
</evidence>
<keyword evidence="3" id="KW-0479">Metal-binding</keyword>
<dbReference type="InterPro" id="IPR009078">
    <property type="entry name" value="Ferritin-like_SF"/>
</dbReference>
<dbReference type="HOGENOM" id="CLU_071892_2_1_6"/>
<organism evidence="9 10">
    <name type="scientific">Paraglaciecola psychrophila 170</name>
    <dbReference type="NCBI Taxonomy" id="1129794"/>
    <lineage>
        <taxon>Bacteria</taxon>
        <taxon>Pseudomonadati</taxon>
        <taxon>Pseudomonadota</taxon>
        <taxon>Gammaproteobacteria</taxon>
        <taxon>Alteromonadales</taxon>
        <taxon>Alteromonadaceae</taxon>
        <taxon>Paraglaciecola</taxon>
    </lineage>
</organism>
<dbReference type="eggNOG" id="COG2941">
    <property type="taxonomic scope" value="Bacteria"/>
</dbReference>
<dbReference type="AlphaFoldDB" id="K6YSY6"/>
<protein>
    <recommendedName>
        <fullName evidence="11">Ubiquinone biosynthesis protein COQ7</fullName>
    </recommendedName>
</protein>
<proteinExistence type="predicted"/>
<keyword evidence="8" id="KW-1133">Transmembrane helix</keyword>
<accession>K6YSY6</accession>
<comment type="pathway">
    <text evidence="1">Cofactor biosynthesis; ubiquinone biosynthesis.</text>
</comment>
<dbReference type="PANTHER" id="PTHR11237">
    <property type="entry name" value="COENZYME Q10 BIOSYNTHESIS PROTEIN 7"/>
    <property type="match status" value="1"/>
</dbReference>
<keyword evidence="6" id="KW-0503">Monooxygenase</keyword>
<keyword evidence="5" id="KW-0408">Iron</keyword>
<evidence type="ECO:0000256" key="3">
    <source>
        <dbReference type="ARBA" id="ARBA00022723"/>
    </source>
</evidence>